<feature type="transmembrane region" description="Helical" evidence="2">
    <location>
        <begin position="45"/>
        <end position="72"/>
    </location>
</feature>
<evidence type="ECO:0000256" key="1">
    <source>
        <dbReference type="SAM" id="MobiDB-lite"/>
    </source>
</evidence>
<organism evidence="3 4">
    <name type="scientific">Euplotes crassus</name>
    <dbReference type="NCBI Taxonomy" id="5936"/>
    <lineage>
        <taxon>Eukaryota</taxon>
        <taxon>Sar</taxon>
        <taxon>Alveolata</taxon>
        <taxon>Ciliophora</taxon>
        <taxon>Intramacronucleata</taxon>
        <taxon>Spirotrichea</taxon>
        <taxon>Hypotrichia</taxon>
        <taxon>Euplotida</taxon>
        <taxon>Euplotidae</taxon>
        <taxon>Moneuplotes</taxon>
    </lineage>
</organism>
<keyword evidence="2" id="KW-1133">Transmembrane helix</keyword>
<evidence type="ECO:0000313" key="3">
    <source>
        <dbReference type="EMBL" id="CAI2379929.1"/>
    </source>
</evidence>
<comment type="caution">
    <text evidence="3">The sequence shown here is derived from an EMBL/GenBank/DDBJ whole genome shotgun (WGS) entry which is preliminary data.</text>
</comment>
<feature type="transmembrane region" description="Helical" evidence="2">
    <location>
        <begin position="109"/>
        <end position="133"/>
    </location>
</feature>
<dbReference type="AlphaFoldDB" id="A0AAD1XW37"/>
<protein>
    <submittedName>
        <fullName evidence="3">Uncharacterized protein</fullName>
    </submittedName>
</protein>
<feature type="region of interest" description="Disordered" evidence="1">
    <location>
        <begin position="1"/>
        <end position="22"/>
    </location>
</feature>
<sequence length="218" mass="24571">MDSPPSSQLSDPSSSLIPPKKRRLLPLMNPDPEDPLSRYVRILTILFFCFQVVGAVGLVYQVVIMCIDSVVFEPMHHVAAQTFYFLTSIAAVVFLFLPNKVEIMKYMEGIFSIGFGSALGGMIGEMVFMIRFIEILDSGEQTRVIFYFLSHIAQFFSTLTILVIFFMRKWIYKRGEIRQLGYYSNKDDSNDSIAPPSYSQVDNEAIPASNSSSSNSDP</sequence>
<gene>
    <name evidence="3" type="ORF">ECRASSUSDP1_LOCUS21352</name>
</gene>
<feature type="region of interest" description="Disordered" evidence="1">
    <location>
        <begin position="185"/>
        <end position="218"/>
    </location>
</feature>
<keyword evidence="2" id="KW-0812">Transmembrane</keyword>
<feature type="transmembrane region" description="Helical" evidence="2">
    <location>
        <begin position="78"/>
        <end position="97"/>
    </location>
</feature>
<dbReference type="Proteomes" id="UP001295684">
    <property type="component" value="Unassembled WGS sequence"/>
</dbReference>
<feature type="compositionally biased region" description="Low complexity" evidence="1">
    <location>
        <begin position="1"/>
        <end position="18"/>
    </location>
</feature>
<reference evidence="3" key="1">
    <citation type="submission" date="2023-07" db="EMBL/GenBank/DDBJ databases">
        <authorList>
            <consortium name="AG Swart"/>
            <person name="Singh M."/>
            <person name="Singh A."/>
            <person name="Seah K."/>
            <person name="Emmerich C."/>
        </authorList>
    </citation>
    <scope>NUCLEOTIDE SEQUENCE</scope>
    <source>
        <strain evidence="3">DP1</strain>
    </source>
</reference>
<evidence type="ECO:0000313" key="4">
    <source>
        <dbReference type="Proteomes" id="UP001295684"/>
    </source>
</evidence>
<accession>A0AAD1XW37</accession>
<dbReference type="EMBL" id="CAMPGE010021817">
    <property type="protein sequence ID" value="CAI2379929.1"/>
    <property type="molecule type" value="Genomic_DNA"/>
</dbReference>
<keyword evidence="2" id="KW-0472">Membrane</keyword>
<evidence type="ECO:0000256" key="2">
    <source>
        <dbReference type="SAM" id="Phobius"/>
    </source>
</evidence>
<keyword evidence="4" id="KW-1185">Reference proteome</keyword>
<name>A0AAD1XW37_EUPCR</name>
<proteinExistence type="predicted"/>
<feature type="compositionally biased region" description="Low complexity" evidence="1">
    <location>
        <begin position="209"/>
        <end position="218"/>
    </location>
</feature>
<feature type="transmembrane region" description="Helical" evidence="2">
    <location>
        <begin position="145"/>
        <end position="167"/>
    </location>
</feature>